<keyword evidence="1" id="KW-1133">Transmembrane helix</keyword>
<evidence type="ECO:0000313" key="3">
    <source>
        <dbReference type="EMBL" id="KAF5796065.1"/>
    </source>
</evidence>
<dbReference type="EMBL" id="CM007897">
    <property type="protein sequence ID" value="OTG19178.1"/>
    <property type="molecule type" value="Genomic_DNA"/>
</dbReference>
<protein>
    <submittedName>
        <fullName evidence="4">Uncharacterized protein</fullName>
    </submittedName>
</protein>
<keyword evidence="5" id="KW-1185">Reference proteome</keyword>
<accession>A0A251U749</accession>
<feature type="transmembrane region" description="Helical" evidence="1">
    <location>
        <begin position="245"/>
        <end position="270"/>
    </location>
</feature>
<dbReference type="Gramene" id="mRNA:HanXRQr2_Chr08g0347071">
    <property type="protein sequence ID" value="CDS:HanXRQr2_Chr08g0347071.1"/>
    <property type="gene ID" value="HanXRQr2_Chr08g0347071"/>
</dbReference>
<dbReference type="PANTHER" id="PTHR33512:SF34">
    <property type="entry name" value="MALECTIN-LIKE DOMAIN-CONTAINING PROTEIN"/>
    <property type="match status" value="1"/>
</dbReference>
<name>A0A251U749_HELAN</name>
<dbReference type="InterPro" id="IPR010605">
    <property type="entry name" value="DUF1191"/>
</dbReference>
<proteinExistence type="predicted"/>
<dbReference type="InParanoid" id="A0A251U749"/>
<evidence type="ECO:0000256" key="2">
    <source>
        <dbReference type="SAM" id="SignalP"/>
    </source>
</evidence>
<gene>
    <name evidence="4" type="ORF">HannXRQ_Chr08g0231181</name>
    <name evidence="3" type="ORF">HanXRQr2_Chr08g0347071</name>
</gene>
<dbReference type="EMBL" id="MNCJ02000323">
    <property type="protein sequence ID" value="KAF5796065.1"/>
    <property type="molecule type" value="Genomic_DNA"/>
</dbReference>
<dbReference type="Pfam" id="PF06697">
    <property type="entry name" value="DUF1191"/>
    <property type="match status" value="1"/>
</dbReference>
<evidence type="ECO:0000313" key="4">
    <source>
        <dbReference type="EMBL" id="OTG19178.1"/>
    </source>
</evidence>
<reference evidence="3 5" key="1">
    <citation type="journal article" date="2017" name="Nature">
        <title>The sunflower genome provides insights into oil metabolism, flowering and Asterid evolution.</title>
        <authorList>
            <person name="Badouin H."/>
            <person name="Gouzy J."/>
            <person name="Grassa C.J."/>
            <person name="Murat F."/>
            <person name="Staton S.E."/>
            <person name="Cottret L."/>
            <person name="Lelandais-Briere C."/>
            <person name="Owens G.L."/>
            <person name="Carrere S."/>
            <person name="Mayjonade B."/>
            <person name="Legrand L."/>
            <person name="Gill N."/>
            <person name="Kane N.C."/>
            <person name="Bowers J.E."/>
            <person name="Hubner S."/>
            <person name="Bellec A."/>
            <person name="Berard A."/>
            <person name="Berges H."/>
            <person name="Blanchet N."/>
            <person name="Boniface M.C."/>
            <person name="Brunel D."/>
            <person name="Catrice O."/>
            <person name="Chaidir N."/>
            <person name="Claudel C."/>
            <person name="Donnadieu C."/>
            <person name="Faraut T."/>
            <person name="Fievet G."/>
            <person name="Helmstetter N."/>
            <person name="King M."/>
            <person name="Knapp S.J."/>
            <person name="Lai Z."/>
            <person name="Le Paslier M.C."/>
            <person name="Lippi Y."/>
            <person name="Lorenzon L."/>
            <person name="Mandel J.R."/>
            <person name="Marage G."/>
            <person name="Marchand G."/>
            <person name="Marquand E."/>
            <person name="Bret-Mestries E."/>
            <person name="Morien E."/>
            <person name="Nambeesan S."/>
            <person name="Nguyen T."/>
            <person name="Pegot-Espagnet P."/>
            <person name="Pouilly N."/>
            <person name="Raftis F."/>
            <person name="Sallet E."/>
            <person name="Schiex T."/>
            <person name="Thomas J."/>
            <person name="Vandecasteele C."/>
            <person name="Vares D."/>
            <person name="Vear F."/>
            <person name="Vautrin S."/>
            <person name="Crespi M."/>
            <person name="Mangin B."/>
            <person name="Burke J.M."/>
            <person name="Salse J."/>
            <person name="Munos S."/>
            <person name="Vincourt P."/>
            <person name="Rieseberg L.H."/>
            <person name="Langlade N.B."/>
        </authorList>
    </citation>
    <scope>NUCLEOTIDE SEQUENCE [LARGE SCALE GENOMIC DNA]</scope>
    <source>
        <strain evidence="5">cv. SF193</strain>
        <tissue evidence="3">Leaves</tissue>
    </source>
</reference>
<dbReference type="STRING" id="4232.A0A251U749"/>
<evidence type="ECO:0000313" key="5">
    <source>
        <dbReference type="Proteomes" id="UP000215914"/>
    </source>
</evidence>
<reference evidence="3" key="3">
    <citation type="submission" date="2020-06" db="EMBL/GenBank/DDBJ databases">
        <title>Helianthus annuus Genome sequencing and assembly Release 2.</title>
        <authorList>
            <person name="Gouzy J."/>
            <person name="Langlade N."/>
            <person name="Munos S."/>
        </authorList>
    </citation>
    <scope>NUCLEOTIDE SEQUENCE</scope>
    <source>
        <tissue evidence="3">Leaves</tissue>
    </source>
</reference>
<evidence type="ECO:0000256" key="1">
    <source>
        <dbReference type="SAM" id="Phobius"/>
    </source>
</evidence>
<keyword evidence="1" id="KW-0472">Membrane</keyword>
<dbReference type="Proteomes" id="UP000215914">
    <property type="component" value="Chromosome 8"/>
</dbReference>
<keyword evidence="1" id="KW-0812">Transmembrane</keyword>
<feature type="signal peptide" evidence="2">
    <location>
        <begin position="1"/>
        <end position="23"/>
    </location>
</feature>
<feature type="chain" id="PRO_5012513108" evidence="2">
    <location>
        <begin position="24"/>
        <end position="318"/>
    </location>
</feature>
<sequence>MFSFPSFSTILILFLTKIPSFPSQPTPFSSRLLDSTLQDHAFQSFPHHRSKTGTIYTGNVPVNLTGITISALRLRSGSLRKRGYNGYKEFNIPKGIVENPYVKRVILVYHNLGNWSQVYYPLPGFLYLTPVVGLLGYNADNMTAKGLPELDLRAPEDPIVIKFETLKVLGNGYSPVCVFFDLFGGVVFDHVLNGSVCSCVTQGHVGIVVESSPAPVPAPAPEHVPEYPIAGGDGGGGRGGRNRGWWVGGSVAGGVLLAALVVVLVLWVRWCRGTKRIEKMTVAADHGVPLAVAAVGRAEVPVAMSTRTKPILESEYVT</sequence>
<dbReference type="PANTHER" id="PTHR33512">
    <property type="entry name" value="PROTEIN, PUTATIVE (DUF1191)-RELATED"/>
    <property type="match status" value="1"/>
</dbReference>
<organism evidence="4 5">
    <name type="scientific">Helianthus annuus</name>
    <name type="common">Common sunflower</name>
    <dbReference type="NCBI Taxonomy" id="4232"/>
    <lineage>
        <taxon>Eukaryota</taxon>
        <taxon>Viridiplantae</taxon>
        <taxon>Streptophyta</taxon>
        <taxon>Embryophyta</taxon>
        <taxon>Tracheophyta</taxon>
        <taxon>Spermatophyta</taxon>
        <taxon>Magnoliopsida</taxon>
        <taxon>eudicotyledons</taxon>
        <taxon>Gunneridae</taxon>
        <taxon>Pentapetalae</taxon>
        <taxon>asterids</taxon>
        <taxon>campanulids</taxon>
        <taxon>Asterales</taxon>
        <taxon>Asteraceae</taxon>
        <taxon>Asteroideae</taxon>
        <taxon>Heliantheae alliance</taxon>
        <taxon>Heliantheae</taxon>
        <taxon>Helianthus</taxon>
    </lineage>
</organism>
<dbReference type="OMA" id="VIEHEYF"/>
<reference evidence="4" key="2">
    <citation type="submission" date="2017-02" db="EMBL/GenBank/DDBJ databases">
        <title>Sunflower complete genome.</title>
        <authorList>
            <person name="Langlade N."/>
            <person name="Munos S."/>
        </authorList>
    </citation>
    <scope>NUCLEOTIDE SEQUENCE [LARGE SCALE GENOMIC DNA]</scope>
    <source>
        <tissue evidence="4">Leaves</tissue>
    </source>
</reference>
<keyword evidence="2" id="KW-0732">Signal</keyword>
<dbReference type="AlphaFoldDB" id="A0A251U749"/>